<name>A0A284R027_ARMOS</name>
<dbReference type="AlphaFoldDB" id="A0A284R027"/>
<keyword evidence="3" id="KW-1185">Reference proteome</keyword>
<sequence length="102" mass="11042">MPAHPCDNLVVVENSDGMSAEEHSSLEATGGDAEEEEAMTKLSTAIVTANQGRGFFWIADIIHAPHRAINSNTASEASSYYPGNDTFNCEDEDLERRDPMPG</sequence>
<reference evidence="3" key="1">
    <citation type="journal article" date="2017" name="Nat. Ecol. Evol.">
        <title>Genome expansion and lineage-specific genetic innovations in the forest pathogenic fungi Armillaria.</title>
        <authorList>
            <person name="Sipos G."/>
            <person name="Prasanna A.N."/>
            <person name="Walter M.C."/>
            <person name="O'Connor E."/>
            <person name="Balint B."/>
            <person name="Krizsan K."/>
            <person name="Kiss B."/>
            <person name="Hess J."/>
            <person name="Varga T."/>
            <person name="Slot J."/>
            <person name="Riley R."/>
            <person name="Boka B."/>
            <person name="Rigling D."/>
            <person name="Barry K."/>
            <person name="Lee J."/>
            <person name="Mihaltcheva S."/>
            <person name="LaButti K."/>
            <person name="Lipzen A."/>
            <person name="Waldron R."/>
            <person name="Moloney N.M."/>
            <person name="Sperisen C."/>
            <person name="Kredics L."/>
            <person name="Vagvoelgyi C."/>
            <person name="Patrignani A."/>
            <person name="Fitzpatrick D."/>
            <person name="Nagy I."/>
            <person name="Doyle S."/>
            <person name="Anderson J.B."/>
            <person name="Grigoriev I.V."/>
            <person name="Gueldener U."/>
            <person name="Muensterkoetter M."/>
            <person name="Nagy L.G."/>
        </authorList>
    </citation>
    <scope>NUCLEOTIDE SEQUENCE [LARGE SCALE GENOMIC DNA]</scope>
    <source>
        <strain evidence="3">C18/9</strain>
    </source>
</reference>
<feature type="region of interest" description="Disordered" evidence="1">
    <location>
        <begin position="14"/>
        <end position="34"/>
    </location>
</feature>
<gene>
    <name evidence="2" type="ORF">ARMOST_05395</name>
</gene>
<evidence type="ECO:0000313" key="2">
    <source>
        <dbReference type="EMBL" id="SJL02071.1"/>
    </source>
</evidence>
<organism evidence="2 3">
    <name type="scientific">Armillaria ostoyae</name>
    <name type="common">Armillaria root rot fungus</name>
    <dbReference type="NCBI Taxonomy" id="47428"/>
    <lineage>
        <taxon>Eukaryota</taxon>
        <taxon>Fungi</taxon>
        <taxon>Dikarya</taxon>
        <taxon>Basidiomycota</taxon>
        <taxon>Agaricomycotina</taxon>
        <taxon>Agaricomycetes</taxon>
        <taxon>Agaricomycetidae</taxon>
        <taxon>Agaricales</taxon>
        <taxon>Marasmiineae</taxon>
        <taxon>Physalacriaceae</taxon>
        <taxon>Armillaria</taxon>
    </lineage>
</organism>
<dbReference type="EMBL" id="FUEG01000003">
    <property type="protein sequence ID" value="SJL02071.1"/>
    <property type="molecule type" value="Genomic_DNA"/>
</dbReference>
<evidence type="ECO:0000256" key="1">
    <source>
        <dbReference type="SAM" id="MobiDB-lite"/>
    </source>
</evidence>
<protein>
    <submittedName>
        <fullName evidence="2">Uncharacterized protein</fullName>
    </submittedName>
</protein>
<accession>A0A284R027</accession>
<evidence type="ECO:0000313" key="3">
    <source>
        <dbReference type="Proteomes" id="UP000219338"/>
    </source>
</evidence>
<dbReference type="Proteomes" id="UP000219338">
    <property type="component" value="Unassembled WGS sequence"/>
</dbReference>
<proteinExistence type="predicted"/>
<feature type="region of interest" description="Disordered" evidence="1">
    <location>
        <begin position="73"/>
        <end position="102"/>
    </location>
</feature>